<dbReference type="Gene3D" id="1.20.1530.20">
    <property type="match status" value="1"/>
</dbReference>
<dbReference type="PANTHER" id="PTHR36838:SF1">
    <property type="entry name" value="SLR1864 PROTEIN"/>
    <property type="match status" value="1"/>
</dbReference>
<evidence type="ECO:0000313" key="10">
    <source>
        <dbReference type="Proteomes" id="UP000198304"/>
    </source>
</evidence>
<feature type="transmembrane region" description="Helical" evidence="8">
    <location>
        <begin position="36"/>
        <end position="55"/>
    </location>
</feature>
<name>A0A239EY62_9FIRM</name>
<sequence length="309" mass="34335">MVFYATINQILVLFFTMLIGFGAKKLKYVDNQLNKGLSNLVLQVALPAMIIKSMQFPFSQDLLWDSLKVIGISLLVYSVAIGFSFIYPKIIRVKGMKKDVYQFVLIFSNVAFIGYPIIDAIYGDIGVFYTALYNIPFNFILLTIGVYVICRSSNIEREKVDFKKILLHPGIIAVFLGFSFFLLSIELPSAIYQTLDIVGSTTTPLSMLIIGSFLADIPFREVLQEEKILSLAFARLLILPMIAWGVLYAIGLRGLLLGIPVVITGMPAAANTAVFATLYDSDHYLASKSVFITTLLSLITIPLLTLVLK</sequence>
<dbReference type="OrthoDB" id="9798064at2"/>
<dbReference type="GO" id="GO:0055085">
    <property type="term" value="P:transmembrane transport"/>
    <property type="evidence" value="ECO:0007669"/>
    <property type="project" value="InterPro"/>
</dbReference>
<evidence type="ECO:0000313" key="9">
    <source>
        <dbReference type="EMBL" id="SNS49527.1"/>
    </source>
</evidence>
<feature type="transmembrane region" description="Helical" evidence="8">
    <location>
        <begin position="256"/>
        <end position="278"/>
    </location>
</feature>
<feature type="transmembrane region" description="Helical" evidence="8">
    <location>
        <begin position="229"/>
        <end position="250"/>
    </location>
</feature>
<feature type="transmembrane region" description="Helical" evidence="8">
    <location>
        <begin position="67"/>
        <end position="88"/>
    </location>
</feature>
<dbReference type="Pfam" id="PF03547">
    <property type="entry name" value="Mem_trans"/>
    <property type="match status" value="1"/>
</dbReference>
<dbReference type="InterPro" id="IPR004776">
    <property type="entry name" value="Mem_transp_PIN-like"/>
</dbReference>
<feature type="transmembrane region" description="Helical" evidence="8">
    <location>
        <begin position="100"/>
        <end position="118"/>
    </location>
</feature>
<keyword evidence="6 8" id="KW-1133">Transmembrane helix</keyword>
<keyword evidence="7 8" id="KW-0472">Membrane</keyword>
<dbReference type="Proteomes" id="UP000198304">
    <property type="component" value="Unassembled WGS sequence"/>
</dbReference>
<dbReference type="GO" id="GO:0005886">
    <property type="term" value="C:plasma membrane"/>
    <property type="evidence" value="ECO:0007669"/>
    <property type="project" value="UniProtKB-SubCell"/>
</dbReference>
<feature type="transmembrane region" description="Helical" evidence="8">
    <location>
        <begin position="290"/>
        <end position="308"/>
    </location>
</feature>
<keyword evidence="10" id="KW-1185">Reference proteome</keyword>
<keyword evidence="4" id="KW-1003">Cell membrane</keyword>
<dbReference type="PANTHER" id="PTHR36838">
    <property type="entry name" value="AUXIN EFFLUX CARRIER FAMILY PROTEIN"/>
    <property type="match status" value="1"/>
</dbReference>
<organism evidence="9 10">
    <name type="scientific">Anaerovirgula multivorans</name>
    <dbReference type="NCBI Taxonomy" id="312168"/>
    <lineage>
        <taxon>Bacteria</taxon>
        <taxon>Bacillati</taxon>
        <taxon>Bacillota</taxon>
        <taxon>Clostridia</taxon>
        <taxon>Peptostreptococcales</taxon>
        <taxon>Natronincolaceae</taxon>
        <taxon>Anaerovirgula</taxon>
    </lineage>
</organism>
<evidence type="ECO:0000256" key="3">
    <source>
        <dbReference type="ARBA" id="ARBA00022448"/>
    </source>
</evidence>
<evidence type="ECO:0000256" key="8">
    <source>
        <dbReference type="SAM" id="Phobius"/>
    </source>
</evidence>
<dbReference type="AlphaFoldDB" id="A0A239EY62"/>
<dbReference type="InterPro" id="IPR038770">
    <property type="entry name" value="Na+/solute_symporter_sf"/>
</dbReference>
<evidence type="ECO:0000256" key="6">
    <source>
        <dbReference type="ARBA" id="ARBA00022989"/>
    </source>
</evidence>
<keyword evidence="5 8" id="KW-0812">Transmembrane</keyword>
<proteinExistence type="inferred from homology"/>
<feature type="transmembrane region" description="Helical" evidence="8">
    <location>
        <begin position="130"/>
        <end position="150"/>
    </location>
</feature>
<dbReference type="RefSeq" id="WP_089283265.1">
    <property type="nucleotide sequence ID" value="NZ_FZOJ01000011.1"/>
</dbReference>
<feature type="transmembrane region" description="Helical" evidence="8">
    <location>
        <begin position="6"/>
        <end position="24"/>
    </location>
</feature>
<evidence type="ECO:0000256" key="4">
    <source>
        <dbReference type="ARBA" id="ARBA00022475"/>
    </source>
</evidence>
<accession>A0A239EY62</accession>
<evidence type="ECO:0000256" key="1">
    <source>
        <dbReference type="ARBA" id="ARBA00004651"/>
    </source>
</evidence>
<evidence type="ECO:0000256" key="7">
    <source>
        <dbReference type="ARBA" id="ARBA00023136"/>
    </source>
</evidence>
<evidence type="ECO:0000256" key="5">
    <source>
        <dbReference type="ARBA" id="ARBA00022692"/>
    </source>
</evidence>
<evidence type="ECO:0000256" key="2">
    <source>
        <dbReference type="ARBA" id="ARBA00010145"/>
    </source>
</evidence>
<dbReference type="EMBL" id="FZOJ01000011">
    <property type="protein sequence ID" value="SNS49527.1"/>
    <property type="molecule type" value="Genomic_DNA"/>
</dbReference>
<reference evidence="10" key="1">
    <citation type="submission" date="2017-06" db="EMBL/GenBank/DDBJ databases">
        <authorList>
            <person name="Varghese N."/>
            <person name="Submissions S."/>
        </authorList>
    </citation>
    <scope>NUCLEOTIDE SEQUENCE [LARGE SCALE GENOMIC DNA]</scope>
    <source>
        <strain evidence="10">SCA</strain>
    </source>
</reference>
<protein>
    <submittedName>
        <fullName evidence="9">Uncharacterized protein</fullName>
    </submittedName>
</protein>
<gene>
    <name evidence="9" type="ORF">SAMN05446037_101192</name>
</gene>
<feature type="transmembrane region" description="Helical" evidence="8">
    <location>
        <begin position="171"/>
        <end position="191"/>
    </location>
</feature>
<comment type="subcellular location">
    <subcellularLocation>
        <location evidence="1">Cell membrane</location>
        <topology evidence="1">Multi-pass membrane protein</topology>
    </subcellularLocation>
</comment>
<comment type="similarity">
    <text evidence="2">Belongs to the auxin efflux carrier (TC 2.A.69) family.</text>
</comment>
<keyword evidence="3" id="KW-0813">Transport</keyword>